<dbReference type="GeneID" id="14907686"/>
<feature type="non-terminal residue" evidence="6">
    <location>
        <position position="1"/>
    </location>
</feature>
<proteinExistence type="inferred from homology"/>
<dbReference type="SMART" id="SM01238">
    <property type="entry name" value="IGR"/>
    <property type="match status" value="1"/>
</dbReference>
<accession>G0QTE2</accession>
<evidence type="ECO:0000256" key="1">
    <source>
        <dbReference type="ARBA" id="ARBA00004173"/>
    </source>
</evidence>
<evidence type="ECO:0000256" key="4">
    <source>
        <dbReference type="ARBA" id="ARBA00035129"/>
    </source>
</evidence>
<gene>
    <name evidence="6" type="ORF">IMG5_107380</name>
</gene>
<comment type="similarity">
    <text evidence="2">Belongs to the mitochondrion-specific ribosomal protein mS41 family.</text>
</comment>
<dbReference type="PANTHER" id="PTHR28235">
    <property type="entry name" value="PROTEIN FYV4, MITOCHONDRIAL"/>
    <property type="match status" value="1"/>
</dbReference>
<feature type="domain" description="Small ribosomal subunit protein mS41 SAM" evidence="5">
    <location>
        <begin position="66"/>
        <end position="121"/>
    </location>
</feature>
<dbReference type="STRING" id="857967.G0QTE2"/>
<dbReference type="RefSeq" id="XP_004035005.1">
    <property type="nucleotide sequence ID" value="XM_004034957.1"/>
</dbReference>
<dbReference type="InterPro" id="IPR039603">
    <property type="entry name" value="Ribosomal_mS41"/>
</dbReference>
<sequence length="144" mass="17371">YFIIFFFNMIKSFAQLQLFSIRTQLQFQSQFYKTTYIRQPKLKCRTVQQIYPPPGLNLEIPKDWSSEEFLKRIGNGTSEFADKFKDIDQIFKFSSRQMKSKGVPCKARKHIQRIREQLRRGLITFEYLGRRTCLEIQEKNQKKK</sequence>
<evidence type="ECO:0000313" key="7">
    <source>
        <dbReference type="Proteomes" id="UP000008983"/>
    </source>
</evidence>
<evidence type="ECO:0000259" key="5">
    <source>
        <dbReference type="SMART" id="SM01238"/>
    </source>
</evidence>
<name>G0QTE2_ICHMU</name>
<reference evidence="6 7" key="1">
    <citation type="submission" date="2011-07" db="EMBL/GenBank/DDBJ databases">
        <authorList>
            <person name="Coyne R."/>
            <person name="Brami D."/>
            <person name="Johnson J."/>
            <person name="Hostetler J."/>
            <person name="Hannick L."/>
            <person name="Clark T."/>
            <person name="Cassidy-Hanley D."/>
            <person name="Inman J."/>
        </authorList>
    </citation>
    <scope>NUCLEOTIDE SEQUENCE [LARGE SCALE GENOMIC DNA]</scope>
    <source>
        <strain evidence="6 7">G5</strain>
    </source>
</reference>
<dbReference type="OMA" id="EWEVEMF"/>
<organism evidence="6 7">
    <name type="scientific">Ichthyophthirius multifiliis</name>
    <name type="common">White spot disease agent</name>
    <name type="synonym">Ich</name>
    <dbReference type="NCBI Taxonomy" id="5932"/>
    <lineage>
        <taxon>Eukaryota</taxon>
        <taxon>Sar</taxon>
        <taxon>Alveolata</taxon>
        <taxon>Ciliophora</taxon>
        <taxon>Intramacronucleata</taxon>
        <taxon>Oligohymenophorea</taxon>
        <taxon>Hymenostomatida</taxon>
        <taxon>Ophryoglenina</taxon>
        <taxon>Ichthyophthirius</taxon>
    </lineage>
</organism>
<dbReference type="InParanoid" id="G0QTE2"/>
<dbReference type="eggNOG" id="ENOG502R2C8">
    <property type="taxonomic scope" value="Eukaryota"/>
</dbReference>
<dbReference type="InterPro" id="IPR019083">
    <property type="entry name" value="SAM_Ribosomal_mS41"/>
</dbReference>
<dbReference type="PANTHER" id="PTHR28235:SF1">
    <property type="entry name" value="SMALL RIBOSOMAL SUBUNIT PROTEIN MS41"/>
    <property type="match status" value="1"/>
</dbReference>
<dbReference type="Pfam" id="PF09597">
    <property type="entry name" value="SAM_Ribosomal_mS41"/>
    <property type="match status" value="1"/>
</dbReference>
<evidence type="ECO:0000256" key="3">
    <source>
        <dbReference type="ARBA" id="ARBA00023128"/>
    </source>
</evidence>
<evidence type="ECO:0000256" key="2">
    <source>
        <dbReference type="ARBA" id="ARBA00010492"/>
    </source>
</evidence>
<dbReference type="OrthoDB" id="18595at2759"/>
<dbReference type="AlphaFoldDB" id="G0QTE2"/>
<protein>
    <recommendedName>
        <fullName evidence="4">Small ribosomal subunit protein mS41</fullName>
    </recommendedName>
</protein>
<keyword evidence="7" id="KW-1185">Reference proteome</keyword>
<evidence type="ECO:0000313" key="6">
    <source>
        <dbReference type="EMBL" id="EGR31519.1"/>
    </source>
</evidence>
<dbReference type="GO" id="GO:0005739">
    <property type="term" value="C:mitochondrion"/>
    <property type="evidence" value="ECO:0007669"/>
    <property type="project" value="UniProtKB-SubCell"/>
</dbReference>
<keyword evidence="3" id="KW-0496">Mitochondrion</keyword>
<dbReference type="EMBL" id="GL983849">
    <property type="protein sequence ID" value="EGR31519.1"/>
    <property type="molecule type" value="Genomic_DNA"/>
</dbReference>
<comment type="subcellular location">
    <subcellularLocation>
        <location evidence="1">Mitochondrion</location>
    </subcellularLocation>
</comment>
<dbReference type="Proteomes" id="UP000008983">
    <property type="component" value="Unassembled WGS sequence"/>
</dbReference>